<name>A0ABU1W145_9GAMM</name>
<comment type="caution">
    <text evidence="2">The sequence shown here is derived from an EMBL/GenBank/DDBJ whole genome shotgun (WGS) entry which is preliminary data.</text>
</comment>
<accession>A0ABU1W145</accession>
<evidence type="ECO:0000313" key="2">
    <source>
        <dbReference type="EMBL" id="MDR7121684.1"/>
    </source>
</evidence>
<evidence type="ECO:0000313" key="3">
    <source>
        <dbReference type="Proteomes" id="UP001257909"/>
    </source>
</evidence>
<reference evidence="2 3" key="1">
    <citation type="submission" date="2023-07" db="EMBL/GenBank/DDBJ databases">
        <title>Sorghum-associated microbial communities from plants grown in Nebraska, USA.</title>
        <authorList>
            <person name="Schachtman D."/>
        </authorList>
    </citation>
    <scope>NUCLEOTIDE SEQUENCE [LARGE SCALE GENOMIC DNA]</scope>
    <source>
        <strain evidence="2 3">4138</strain>
    </source>
</reference>
<evidence type="ECO:0000259" key="1">
    <source>
        <dbReference type="Pfam" id="PF18735"/>
    </source>
</evidence>
<proteinExistence type="predicted"/>
<dbReference type="InterPro" id="IPR041519">
    <property type="entry name" value="HEPN_RiboL-PSP"/>
</dbReference>
<gene>
    <name evidence="2" type="ORF">J2W69_002641</name>
</gene>
<dbReference type="Pfam" id="PF18735">
    <property type="entry name" value="HEPN_RiboL-PSP"/>
    <property type="match status" value="1"/>
</dbReference>
<feature type="domain" description="RiboL-PSP-HEPN" evidence="1">
    <location>
        <begin position="46"/>
        <end position="264"/>
    </location>
</feature>
<protein>
    <recommendedName>
        <fullName evidence="1">RiboL-PSP-HEPN domain-containing protein</fullName>
    </recommendedName>
</protein>
<dbReference type="RefSeq" id="WP_310279202.1">
    <property type="nucleotide sequence ID" value="NZ_JAVDWR010000008.1"/>
</dbReference>
<organism evidence="2 3">
    <name type="scientific">Rheinheimera soli</name>
    <dbReference type="NCBI Taxonomy" id="443616"/>
    <lineage>
        <taxon>Bacteria</taxon>
        <taxon>Pseudomonadati</taxon>
        <taxon>Pseudomonadota</taxon>
        <taxon>Gammaproteobacteria</taxon>
        <taxon>Chromatiales</taxon>
        <taxon>Chromatiaceae</taxon>
        <taxon>Rheinheimera</taxon>
    </lineage>
</organism>
<dbReference type="Proteomes" id="UP001257909">
    <property type="component" value="Unassembled WGS sequence"/>
</dbReference>
<sequence length="383" mass="43397">MTRAFDSFLQSIDEIKLFMKFESFAQGFFSKDINEFKINAELSDKVESILSSLPKRSLIQSKVYLYKSIIISLYGSLERYVEDVIKEYLENLVSFCGDFEKLPAEVRKNYISVSLDYLSKTQKKKAVSSSVIESLTKSAIDNLYFFCKNEFNSKMNYDAFTAHTSNFRYDSINDIFLRVGIQNICGEALNDGELKNALCEKNYLLKDTDKKVLESILTSELGDLAQRRNEIAHGVPILDIDSYDLAISRVKLLEFCVKAIDSVVMKSLAQHMYSVSSVFSIGKPTKLFIENSRIGFEHINSLNEKCGSVLSSEVSHMIRVGGAFFAVNINSPNKVLIGNIKSIFYDGRLVPELMLPTPNSVVISLDIAVRDSFKRRDFQFLVV</sequence>
<keyword evidence="3" id="KW-1185">Reference proteome</keyword>
<dbReference type="EMBL" id="JAVDWR010000008">
    <property type="protein sequence ID" value="MDR7121684.1"/>
    <property type="molecule type" value="Genomic_DNA"/>
</dbReference>